<dbReference type="PROSITE" id="PS00761">
    <property type="entry name" value="SPASE_I_3"/>
    <property type="match status" value="1"/>
</dbReference>
<evidence type="ECO:0000256" key="11">
    <source>
        <dbReference type="PIRSR" id="PIRSR600223-1"/>
    </source>
</evidence>
<keyword evidence="8 12" id="KW-0378">Hydrolase</keyword>
<dbReference type="InterPro" id="IPR019758">
    <property type="entry name" value="Pept_S26A_signal_pept_1_CS"/>
</dbReference>
<feature type="transmembrane region" description="Helical" evidence="12">
    <location>
        <begin position="12"/>
        <end position="31"/>
    </location>
</feature>
<evidence type="ECO:0000256" key="10">
    <source>
        <dbReference type="ARBA" id="ARBA00023136"/>
    </source>
</evidence>
<dbReference type="GO" id="GO:0009003">
    <property type="term" value="F:signal peptidase activity"/>
    <property type="evidence" value="ECO:0007669"/>
    <property type="project" value="UniProtKB-EC"/>
</dbReference>
<dbReference type="CDD" id="cd06530">
    <property type="entry name" value="S26_SPase_I"/>
    <property type="match status" value="1"/>
</dbReference>
<comment type="similarity">
    <text evidence="3 13">Belongs to the peptidase S26 family.</text>
</comment>
<protein>
    <recommendedName>
        <fullName evidence="4 12">Signal peptidase I</fullName>
        <ecNumber evidence="4 12">3.4.21.89</ecNumber>
    </recommendedName>
</protein>
<evidence type="ECO:0000256" key="12">
    <source>
        <dbReference type="RuleBase" id="RU003993"/>
    </source>
</evidence>
<evidence type="ECO:0000256" key="6">
    <source>
        <dbReference type="ARBA" id="ARBA00022670"/>
    </source>
</evidence>
<accession>K0J4J9</accession>
<dbReference type="InterPro" id="IPR019533">
    <property type="entry name" value="Peptidase_S26"/>
</dbReference>
<dbReference type="InterPro" id="IPR000223">
    <property type="entry name" value="Pept_S26A_signal_pept_1"/>
</dbReference>
<evidence type="ECO:0000313" key="16">
    <source>
        <dbReference type="Proteomes" id="UP000006294"/>
    </source>
</evidence>
<dbReference type="NCBIfam" id="TIGR02227">
    <property type="entry name" value="sigpep_I_bact"/>
    <property type="match status" value="1"/>
</dbReference>
<evidence type="ECO:0000313" key="15">
    <source>
        <dbReference type="EMBL" id="BAM47651.1"/>
    </source>
</evidence>
<sequence length="189" mass="21762">MKGDQLNELKSWIKLVLITLLVSWFVINFIVSSTKIEGSSMEPTLSNSDYLLVEKVSYRFTNPKRFDVVIFHATEEKDYIKRIIGLPGETIEFKDDQLYVNGQYIEEPYLTEAIIQSNSQYTHDFTLSEDIDGNYQTIPEGYYLVLGDNRPNSSDSRKGIKSVGLISENDIVGKAMVVYWPFQRIKLIK</sequence>
<dbReference type="PANTHER" id="PTHR43390:SF1">
    <property type="entry name" value="CHLOROPLAST PROCESSING PEPTIDASE"/>
    <property type="match status" value="1"/>
</dbReference>
<dbReference type="Gene3D" id="2.10.109.10">
    <property type="entry name" value="Umud Fragment, subunit A"/>
    <property type="match status" value="1"/>
</dbReference>
<keyword evidence="6 12" id="KW-0645">Protease</keyword>
<dbReference type="PROSITE" id="PS00760">
    <property type="entry name" value="SPASE_I_2"/>
    <property type="match status" value="1"/>
</dbReference>
<dbReference type="OrthoDB" id="9802919at2"/>
<dbReference type="PROSITE" id="PS00501">
    <property type="entry name" value="SPASE_I_1"/>
    <property type="match status" value="1"/>
</dbReference>
<organism evidence="15 16">
    <name type="scientific">Amphibacillus xylanus (strain ATCC 51415 / DSM 6626 / JCM 7361 / LMG 17667 / NBRC 15112 / Ep01)</name>
    <dbReference type="NCBI Taxonomy" id="698758"/>
    <lineage>
        <taxon>Bacteria</taxon>
        <taxon>Bacillati</taxon>
        <taxon>Bacillota</taxon>
        <taxon>Bacilli</taxon>
        <taxon>Bacillales</taxon>
        <taxon>Bacillaceae</taxon>
        <taxon>Amphibacillus</taxon>
    </lineage>
</organism>
<dbReference type="GO" id="GO:0006465">
    <property type="term" value="P:signal peptide processing"/>
    <property type="evidence" value="ECO:0007669"/>
    <property type="project" value="InterPro"/>
</dbReference>
<evidence type="ECO:0000256" key="4">
    <source>
        <dbReference type="ARBA" id="ARBA00013208"/>
    </source>
</evidence>
<comment type="subcellular location">
    <subcellularLocation>
        <location evidence="2">Cell membrane</location>
        <topology evidence="2">Single-pass type II membrane protein</topology>
    </subcellularLocation>
    <subcellularLocation>
        <location evidence="13">Membrane</location>
        <topology evidence="13">Single-pass type II membrane protein</topology>
    </subcellularLocation>
</comment>
<keyword evidence="10 12" id="KW-0472">Membrane</keyword>
<dbReference type="Proteomes" id="UP000006294">
    <property type="component" value="Chromosome"/>
</dbReference>
<proteinExistence type="inferred from homology"/>
<dbReference type="HOGENOM" id="CLU_028723_5_0_9"/>
<evidence type="ECO:0000256" key="5">
    <source>
        <dbReference type="ARBA" id="ARBA00022475"/>
    </source>
</evidence>
<keyword evidence="16" id="KW-1185">Reference proteome</keyword>
<evidence type="ECO:0000259" key="14">
    <source>
        <dbReference type="Pfam" id="PF10502"/>
    </source>
</evidence>
<feature type="domain" description="Peptidase S26" evidence="14">
    <location>
        <begin position="10"/>
        <end position="180"/>
    </location>
</feature>
<gene>
    <name evidence="15" type="ordered locus">AXY_15190</name>
</gene>
<evidence type="ECO:0000256" key="9">
    <source>
        <dbReference type="ARBA" id="ARBA00022989"/>
    </source>
</evidence>
<evidence type="ECO:0000256" key="7">
    <source>
        <dbReference type="ARBA" id="ARBA00022692"/>
    </source>
</evidence>
<dbReference type="SUPFAM" id="SSF51306">
    <property type="entry name" value="LexA/Signal peptidase"/>
    <property type="match status" value="1"/>
</dbReference>
<evidence type="ECO:0000256" key="1">
    <source>
        <dbReference type="ARBA" id="ARBA00000677"/>
    </source>
</evidence>
<keyword evidence="7 12" id="KW-0812">Transmembrane</keyword>
<dbReference type="KEGG" id="axl:AXY_15190"/>
<comment type="catalytic activity">
    <reaction evidence="1 12">
        <text>Cleavage of hydrophobic, N-terminal signal or leader sequences from secreted and periplasmic proteins.</text>
        <dbReference type="EC" id="3.4.21.89"/>
    </reaction>
</comment>
<dbReference type="STRING" id="698758.AXY_15190"/>
<dbReference type="GO" id="GO:0005886">
    <property type="term" value="C:plasma membrane"/>
    <property type="evidence" value="ECO:0007669"/>
    <property type="project" value="UniProtKB-SubCell"/>
</dbReference>
<dbReference type="AlphaFoldDB" id="K0J4J9"/>
<dbReference type="eggNOG" id="COG0681">
    <property type="taxonomic scope" value="Bacteria"/>
</dbReference>
<feature type="active site" evidence="11">
    <location>
        <position position="81"/>
    </location>
</feature>
<keyword evidence="9 12" id="KW-1133">Transmembrane helix</keyword>
<dbReference type="InterPro" id="IPR036286">
    <property type="entry name" value="LexA/Signal_pep-like_sf"/>
</dbReference>
<dbReference type="EMBL" id="AP012050">
    <property type="protein sequence ID" value="BAM47651.1"/>
    <property type="molecule type" value="Genomic_DNA"/>
</dbReference>
<dbReference type="RefSeq" id="WP_015010249.1">
    <property type="nucleotide sequence ID" value="NC_018704.1"/>
</dbReference>
<evidence type="ECO:0000256" key="13">
    <source>
        <dbReference type="RuleBase" id="RU362042"/>
    </source>
</evidence>
<dbReference type="PATRIC" id="fig|698758.3.peg.1515"/>
<dbReference type="PANTHER" id="PTHR43390">
    <property type="entry name" value="SIGNAL PEPTIDASE I"/>
    <property type="match status" value="1"/>
</dbReference>
<dbReference type="Pfam" id="PF10502">
    <property type="entry name" value="Peptidase_S26"/>
    <property type="match status" value="1"/>
</dbReference>
<dbReference type="PRINTS" id="PR00727">
    <property type="entry name" value="LEADERPTASE"/>
</dbReference>
<dbReference type="EC" id="3.4.21.89" evidence="4 12"/>
<evidence type="ECO:0000256" key="8">
    <source>
        <dbReference type="ARBA" id="ARBA00022801"/>
    </source>
</evidence>
<keyword evidence="5" id="KW-1003">Cell membrane</keyword>
<evidence type="ECO:0000256" key="3">
    <source>
        <dbReference type="ARBA" id="ARBA00009370"/>
    </source>
</evidence>
<dbReference type="InterPro" id="IPR019756">
    <property type="entry name" value="Pept_S26A_signal_pept_1_Ser-AS"/>
</dbReference>
<dbReference type="FunFam" id="2.10.109.10:FF:000008">
    <property type="entry name" value="Signal peptidase I"/>
    <property type="match status" value="1"/>
</dbReference>
<dbReference type="GO" id="GO:0004252">
    <property type="term" value="F:serine-type endopeptidase activity"/>
    <property type="evidence" value="ECO:0007669"/>
    <property type="project" value="InterPro"/>
</dbReference>
<dbReference type="InterPro" id="IPR019757">
    <property type="entry name" value="Pept_S26A_signal_pept_1_Lys-AS"/>
</dbReference>
<evidence type="ECO:0000256" key="2">
    <source>
        <dbReference type="ARBA" id="ARBA00004401"/>
    </source>
</evidence>
<name>K0J4J9_AMPXN</name>
<reference evidence="15 16" key="1">
    <citation type="submission" date="2011-01" db="EMBL/GenBank/DDBJ databases">
        <title>Whole genome sequence of Amphibacillus xylinus NBRC 15112.</title>
        <authorList>
            <person name="Nakazawa H."/>
            <person name="Katano Y."/>
            <person name="Nakamura S."/>
            <person name="Sasagawa M."/>
            <person name="Fukada J."/>
            <person name="Arai T."/>
            <person name="Sasakura N."/>
            <person name="Mochizuki D."/>
            <person name="Hosoyama A."/>
            <person name="Harada K."/>
            <person name="Horikawa H."/>
            <person name="Kato Y."/>
            <person name="Harada T."/>
            <person name="Sasaki K."/>
            <person name="Sekiguchi M."/>
            <person name="Hodoyama M."/>
            <person name="Nishiko R."/>
            <person name="Narita H."/>
            <person name="Hanamaki A."/>
            <person name="Hata C."/>
            <person name="Konno Y."/>
            <person name="Niimura Y."/>
            <person name="Yamazaki S."/>
            <person name="Fujita N."/>
        </authorList>
    </citation>
    <scope>NUCLEOTIDE SEQUENCE [LARGE SCALE GENOMIC DNA]</scope>
    <source>
        <strain evidence="16">ATCC 51415 / DSM 6626 / JCM 7361 / LMG 17667 / NBRC 15112 / Ep01</strain>
    </source>
</reference>
<feature type="active site" evidence="11">
    <location>
        <position position="40"/>
    </location>
</feature>